<sequence>MQGIQRKIVYVALYEAIAIACTTAGLAGVGGHEAGAAGLASVLASATAVIWNVVYNSLFEAWEARQGTRGRSVVRRVVHAIGFEGGLVLAIVPMFAWALGTSLRDAFLLDIGLVVFFMLYSFAFNWAFDLVFGLPKAALGRTGVAAAR</sequence>
<keyword evidence="1" id="KW-0812">Transmembrane</keyword>
<keyword evidence="1" id="KW-0472">Membrane</keyword>
<feature type="transmembrane region" description="Helical" evidence="1">
    <location>
        <begin position="77"/>
        <end position="100"/>
    </location>
</feature>
<evidence type="ECO:0000313" key="4">
    <source>
        <dbReference type="Proteomes" id="UP001204151"/>
    </source>
</evidence>
<feature type="transmembrane region" description="Helical" evidence="1">
    <location>
        <begin position="12"/>
        <end position="30"/>
    </location>
</feature>
<organism evidence="3 4">
    <name type="scientific">Massilia pinisoli</name>
    <dbReference type="NCBI Taxonomy" id="1772194"/>
    <lineage>
        <taxon>Bacteria</taxon>
        <taxon>Pseudomonadati</taxon>
        <taxon>Pseudomonadota</taxon>
        <taxon>Betaproteobacteria</taxon>
        <taxon>Burkholderiales</taxon>
        <taxon>Oxalobacteraceae</taxon>
        <taxon>Telluria group</taxon>
        <taxon>Massilia</taxon>
    </lineage>
</organism>
<dbReference type="InterPro" id="IPR007896">
    <property type="entry name" value="BTP_bacteria"/>
</dbReference>
<keyword evidence="1" id="KW-1133">Transmembrane helix</keyword>
<proteinExistence type="predicted"/>
<evidence type="ECO:0000259" key="2">
    <source>
        <dbReference type="Pfam" id="PF05232"/>
    </source>
</evidence>
<dbReference type="Pfam" id="PF05232">
    <property type="entry name" value="BTP"/>
    <property type="match status" value="2"/>
</dbReference>
<accession>A0ABT1ZVS1</accession>
<dbReference type="RefSeq" id="WP_258818612.1">
    <property type="nucleotide sequence ID" value="NZ_JANUGW010000018.1"/>
</dbReference>
<feature type="domain" description="Chlorhexidine efflux transporter" evidence="2">
    <location>
        <begin position="71"/>
        <end position="133"/>
    </location>
</feature>
<name>A0ABT1ZVS1_9BURK</name>
<reference evidence="3 4" key="1">
    <citation type="submission" date="2022-08" db="EMBL/GenBank/DDBJ databases">
        <title>Reclassification of Massilia species as members of the genera Telluria, Duganella, Pseudoduganella, Mokoshia gen. nov. and Zemynaea gen. nov. using orthogonal and non-orthogonal genome-based approaches.</title>
        <authorList>
            <person name="Bowman J.P."/>
        </authorList>
    </citation>
    <scope>NUCLEOTIDE SEQUENCE [LARGE SCALE GENOMIC DNA]</scope>
    <source>
        <strain evidence="3 4">JCM 31316</strain>
    </source>
</reference>
<dbReference type="Proteomes" id="UP001204151">
    <property type="component" value="Unassembled WGS sequence"/>
</dbReference>
<feature type="transmembrane region" description="Helical" evidence="1">
    <location>
        <begin position="106"/>
        <end position="128"/>
    </location>
</feature>
<gene>
    <name evidence="3" type="ORF">NX784_20820</name>
</gene>
<evidence type="ECO:0000313" key="3">
    <source>
        <dbReference type="EMBL" id="MCS0584045.1"/>
    </source>
</evidence>
<protein>
    <submittedName>
        <fullName evidence="3">PACE efflux transporter</fullName>
    </submittedName>
</protein>
<feature type="domain" description="Chlorhexidine efflux transporter" evidence="2">
    <location>
        <begin position="3"/>
        <end position="65"/>
    </location>
</feature>
<comment type="caution">
    <text evidence="3">The sequence shown here is derived from an EMBL/GenBank/DDBJ whole genome shotgun (WGS) entry which is preliminary data.</text>
</comment>
<evidence type="ECO:0000256" key="1">
    <source>
        <dbReference type="SAM" id="Phobius"/>
    </source>
</evidence>
<dbReference type="EMBL" id="JANUGW010000018">
    <property type="protein sequence ID" value="MCS0584045.1"/>
    <property type="molecule type" value="Genomic_DNA"/>
</dbReference>
<keyword evidence="4" id="KW-1185">Reference proteome</keyword>
<dbReference type="InterPro" id="IPR058208">
    <property type="entry name" value="PACE"/>
</dbReference>
<feature type="transmembrane region" description="Helical" evidence="1">
    <location>
        <begin position="36"/>
        <end position="56"/>
    </location>
</feature>
<dbReference type="NCBIfam" id="NF033664">
    <property type="entry name" value="PACE_transport"/>
    <property type="match status" value="1"/>
</dbReference>